<dbReference type="PANTHER" id="PTHR11530">
    <property type="entry name" value="D-AMINO ACID OXIDASE"/>
    <property type="match status" value="1"/>
</dbReference>
<evidence type="ECO:0000256" key="1">
    <source>
        <dbReference type="ARBA" id="ARBA00001974"/>
    </source>
</evidence>
<dbReference type="Gene3D" id="3.40.50.720">
    <property type="entry name" value="NAD(P)-binding Rossmann-like Domain"/>
    <property type="match status" value="1"/>
</dbReference>
<sequence length="350" mass="38947">MSSPTEIVVLGAGVAGLTTALEARQQFPNAQITVVAKFLPGFTSPTEYVSPWAGANWHSFEKERNQFAEYDAVSFTKFTDIAAKSPESGIKSMPMRVFYDSDERRQDLWYGDFIGGIEEAPKHELPEGVVVGLDMASFMINTVAYLQWLQMQLLQRNVKFLRRSYTHVDTLMRDFPHAKAFFNCTGLGARLLGGVEDASVYPTKGQTMLIAEPIKPLERMYIRSCSDWNPGEFAHVFPRPLGGGVIIGGVRRDHDWTAEPDMQLAERIKERCCAIAPELGRPEDLQVISHNVGLRPSRKGGARVELERKNGGNLLIHNYGASGAGYQSSWGMAAHAVRLLKDELKSRSKL</sequence>
<dbReference type="Pfam" id="PF01266">
    <property type="entry name" value="DAO"/>
    <property type="match status" value="1"/>
</dbReference>
<reference evidence="8 9" key="1">
    <citation type="submission" date="2015-01" db="EMBL/GenBank/DDBJ databases">
        <title>The Genome Sequence of Exophiala oligosperma CBS72588.</title>
        <authorList>
            <consortium name="The Broad Institute Genomics Platform"/>
            <person name="Cuomo C."/>
            <person name="de Hoog S."/>
            <person name="Gorbushina A."/>
            <person name="Stielow B."/>
            <person name="Teixiera M."/>
            <person name="Abouelleil A."/>
            <person name="Chapman S.B."/>
            <person name="Priest M."/>
            <person name="Young S.K."/>
            <person name="Wortman J."/>
            <person name="Nusbaum C."/>
            <person name="Birren B."/>
        </authorList>
    </citation>
    <scope>NUCLEOTIDE SEQUENCE [LARGE SCALE GENOMIC DNA]</scope>
    <source>
        <strain evidence="8 9">CBS 72588</strain>
    </source>
</reference>
<dbReference type="PANTHER" id="PTHR11530:SF16">
    <property type="entry name" value="D-AMINO ACID OXIDASE (AFU_ORTHOLOGUE AFUA_5G11290)"/>
    <property type="match status" value="1"/>
</dbReference>
<dbReference type="GO" id="GO:0071949">
    <property type="term" value="F:FAD binding"/>
    <property type="evidence" value="ECO:0007669"/>
    <property type="project" value="InterPro"/>
</dbReference>
<feature type="binding site" evidence="6">
    <location>
        <position position="295"/>
    </location>
    <ligand>
        <name>D-dopa</name>
        <dbReference type="ChEBI" id="CHEBI:149689"/>
    </ligand>
</feature>
<feature type="domain" description="FAD dependent oxidoreductase" evidence="7">
    <location>
        <begin position="7"/>
        <end position="338"/>
    </location>
</feature>
<evidence type="ECO:0000256" key="5">
    <source>
        <dbReference type="ARBA" id="ARBA00023002"/>
    </source>
</evidence>
<dbReference type="InterPro" id="IPR006076">
    <property type="entry name" value="FAD-dep_OxRdtase"/>
</dbReference>
<evidence type="ECO:0000259" key="7">
    <source>
        <dbReference type="Pfam" id="PF01266"/>
    </source>
</evidence>
<keyword evidence="5" id="KW-0560">Oxidoreductase</keyword>
<dbReference type="RefSeq" id="XP_016267268.1">
    <property type="nucleotide sequence ID" value="XM_016403371.1"/>
</dbReference>
<dbReference type="GeneID" id="27354738"/>
<organism evidence="8 9">
    <name type="scientific">Exophiala oligosperma</name>
    <dbReference type="NCBI Taxonomy" id="215243"/>
    <lineage>
        <taxon>Eukaryota</taxon>
        <taxon>Fungi</taxon>
        <taxon>Dikarya</taxon>
        <taxon>Ascomycota</taxon>
        <taxon>Pezizomycotina</taxon>
        <taxon>Eurotiomycetes</taxon>
        <taxon>Chaetothyriomycetidae</taxon>
        <taxon>Chaetothyriales</taxon>
        <taxon>Herpotrichiellaceae</taxon>
        <taxon>Exophiala</taxon>
    </lineage>
</organism>
<dbReference type="GO" id="GO:0019478">
    <property type="term" value="P:D-amino acid catabolic process"/>
    <property type="evidence" value="ECO:0007669"/>
    <property type="project" value="TreeGrafter"/>
</dbReference>
<protein>
    <recommendedName>
        <fullName evidence="7">FAD dependent oxidoreductase domain-containing protein</fullName>
    </recommendedName>
</protein>
<keyword evidence="3" id="KW-0285">Flavoprotein</keyword>
<dbReference type="PIRSF" id="PIRSF000189">
    <property type="entry name" value="D-aa_oxidase"/>
    <property type="match status" value="1"/>
</dbReference>
<evidence type="ECO:0000256" key="4">
    <source>
        <dbReference type="ARBA" id="ARBA00022827"/>
    </source>
</evidence>
<gene>
    <name evidence="8" type="ORF">PV06_02664</name>
</gene>
<evidence type="ECO:0000256" key="2">
    <source>
        <dbReference type="ARBA" id="ARBA00006730"/>
    </source>
</evidence>
<dbReference type="VEuPathDB" id="FungiDB:PV06_02664"/>
<dbReference type="Gene3D" id="3.30.9.10">
    <property type="entry name" value="D-Amino Acid Oxidase, subunit A, domain 2"/>
    <property type="match status" value="1"/>
</dbReference>
<dbReference type="EMBL" id="KN847333">
    <property type="protein sequence ID" value="KIW47052.1"/>
    <property type="molecule type" value="Genomic_DNA"/>
</dbReference>
<dbReference type="GO" id="GO:0003884">
    <property type="term" value="F:D-amino-acid oxidase activity"/>
    <property type="evidence" value="ECO:0007669"/>
    <property type="project" value="InterPro"/>
</dbReference>
<dbReference type="OrthoDB" id="2015447at2759"/>
<evidence type="ECO:0000313" key="8">
    <source>
        <dbReference type="EMBL" id="KIW47052.1"/>
    </source>
</evidence>
<dbReference type="InterPro" id="IPR006181">
    <property type="entry name" value="D-amino_acid_oxidase_CS"/>
</dbReference>
<evidence type="ECO:0000256" key="6">
    <source>
        <dbReference type="PIRSR" id="PIRSR000189-1"/>
    </source>
</evidence>
<name>A0A0D2CB37_9EURO</name>
<keyword evidence="4 6" id="KW-0274">FAD</keyword>
<comment type="similarity">
    <text evidence="2">Belongs to the DAMOX/DASOX family.</text>
</comment>
<dbReference type="AlphaFoldDB" id="A0A0D2CB37"/>
<feature type="binding site" evidence="6">
    <location>
        <position position="185"/>
    </location>
    <ligand>
        <name>FAD</name>
        <dbReference type="ChEBI" id="CHEBI:57692"/>
    </ligand>
</feature>
<dbReference type="PROSITE" id="PS00677">
    <property type="entry name" value="DAO"/>
    <property type="match status" value="1"/>
</dbReference>
<comment type="cofactor">
    <cofactor evidence="1 6">
        <name>FAD</name>
        <dbReference type="ChEBI" id="CHEBI:57692"/>
    </cofactor>
</comment>
<dbReference type="InterPro" id="IPR023209">
    <property type="entry name" value="DAO"/>
</dbReference>
<dbReference type="STRING" id="215243.A0A0D2CB37"/>
<accession>A0A0D2CB37</accession>
<evidence type="ECO:0000313" key="9">
    <source>
        <dbReference type="Proteomes" id="UP000053342"/>
    </source>
</evidence>
<proteinExistence type="inferred from homology"/>
<evidence type="ECO:0000256" key="3">
    <source>
        <dbReference type="ARBA" id="ARBA00022630"/>
    </source>
</evidence>
<dbReference type="HOGENOM" id="CLU_034311_1_0_1"/>
<dbReference type="Proteomes" id="UP000053342">
    <property type="component" value="Unassembled WGS sequence"/>
</dbReference>
<dbReference type="SUPFAM" id="SSF51971">
    <property type="entry name" value="Nucleotide-binding domain"/>
    <property type="match status" value="1"/>
</dbReference>
<keyword evidence="9" id="KW-1185">Reference proteome</keyword>
<feature type="binding site" evidence="6">
    <location>
        <position position="323"/>
    </location>
    <ligand>
        <name>D-dopa</name>
        <dbReference type="ChEBI" id="CHEBI:149689"/>
    </ligand>
</feature>
<dbReference type="GO" id="GO:0005737">
    <property type="term" value="C:cytoplasm"/>
    <property type="evidence" value="ECO:0007669"/>
    <property type="project" value="TreeGrafter"/>
</dbReference>
<dbReference type="SUPFAM" id="SSF54373">
    <property type="entry name" value="FAD-linked reductases, C-terminal domain"/>
    <property type="match status" value="1"/>
</dbReference>